<dbReference type="Proteomes" id="UP001050975">
    <property type="component" value="Unassembled WGS sequence"/>
</dbReference>
<dbReference type="Pfam" id="PF06051">
    <property type="entry name" value="DUF928"/>
    <property type="match status" value="1"/>
</dbReference>
<protein>
    <recommendedName>
        <fullName evidence="4">DUF928 domain-containing protein</fullName>
    </recommendedName>
</protein>
<evidence type="ECO:0008006" key="4">
    <source>
        <dbReference type="Google" id="ProtNLM"/>
    </source>
</evidence>
<feature type="region of interest" description="Disordered" evidence="1">
    <location>
        <begin position="31"/>
        <end position="71"/>
    </location>
</feature>
<evidence type="ECO:0000313" key="2">
    <source>
        <dbReference type="EMBL" id="GET37876.1"/>
    </source>
</evidence>
<proteinExistence type="predicted"/>
<evidence type="ECO:0000313" key="3">
    <source>
        <dbReference type="Proteomes" id="UP001050975"/>
    </source>
</evidence>
<gene>
    <name evidence="2" type="ORF">MiSe_26300</name>
</gene>
<accession>A0AAV3X999</accession>
<evidence type="ECO:0000256" key="1">
    <source>
        <dbReference type="SAM" id="MobiDB-lite"/>
    </source>
</evidence>
<dbReference type="AlphaFoldDB" id="A0AAV3X999"/>
<dbReference type="InterPro" id="IPR010328">
    <property type="entry name" value="DUF928"/>
</dbReference>
<feature type="compositionally biased region" description="Polar residues" evidence="1">
    <location>
        <begin position="31"/>
        <end position="40"/>
    </location>
</feature>
<reference evidence="2" key="1">
    <citation type="submission" date="2019-10" db="EMBL/GenBank/DDBJ databases">
        <title>Draft genome sequece of Microseira wollei NIES-4236.</title>
        <authorList>
            <person name="Yamaguchi H."/>
            <person name="Suzuki S."/>
            <person name="Kawachi M."/>
        </authorList>
    </citation>
    <scope>NUCLEOTIDE SEQUENCE</scope>
    <source>
        <strain evidence="2">NIES-4236</strain>
    </source>
</reference>
<keyword evidence="3" id="KW-1185">Reference proteome</keyword>
<comment type="caution">
    <text evidence="2">The sequence shown here is derived from an EMBL/GenBank/DDBJ whole genome shotgun (WGS) entry which is preliminary data.</text>
</comment>
<name>A0AAV3X999_9CYAN</name>
<sequence length="249" mass="27694">MFWKKLLFGQIALDLFLLWVLVSLATPALSETSTETTSKHPPSLSLDYKPPTGGNPPSPRRDGGRRPGLPAVDKPLTALVPEYDDALTISQHPTFWIYVPYSSEMQHTAEVILWDEDEDVVYETTFQLTGTPGIVSFRLPETAPQLAIENTYRCDFSFIGGDGIGSATVWSHVMRVALEDDLRIQIEKAATPRECIFIYAINGVWHEALTELAELRRNAPTDEELLADWEVLLSAPGISLDDIVSEPIV</sequence>
<organism evidence="2 3">
    <name type="scientific">Microseira wollei NIES-4236</name>
    <dbReference type="NCBI Taxonomy" id="2530354"/>
    <lineage>
        <taxon>Bacteria</taxon>
        <taxon>Bacillati</taxon>
        <taxon>Cyanobacteriota</taxon>
        <taxon>Cyanophyceae</taxon>
        <taxon>Oscillatoriophycideae</taxon>
        <taxon>Aerosakkonematales</taxon>
        <taxon>Aerosakkonemataceae</taxon>
        <taxon>Microseira</taxon>
    </lineage>
</organism>
<dbReference type="EMBL" id="BLAY01000035">
    <property type="protein sequence ID" value="GET37876.1"/>
    <property type="molecule type" value="Genomic_DNA"/>
</dbReference>